<dbReference type="NCBIfam" id="NF040713">
    <property type="entry name" value="ZapE"/>
    <property type="match status" value="1"/>
</dbReference>
<dbReference type="Proteomes" id="UP000294599">
    <property type="component" value="Unassembled WGS sequence"/>
</dbReference>
<evidence type="ECO:0000256" key="2">
    <source>
        <dbReference type="ARBA" id="ARBA00022840"/>
    </source>
</evidence>
<dbReference type="Gene3D" id="3.40.50.300">
    <property type="entry name" value="P-loop containing nucleotide triphosphate hydrolases"/>
    <property type="match status" value="1"/>
</dbReference>
<dbReference type="EMBL" id="SMAF01000007">
    <property type="protein sequence ID" value="TCS98905.1"/>
    <property type="molecule type" value="Genomic_DNA"/>
</dbReference>
<keyword evidence="1" id="KW-0547">Nucleotide-binding</keyword>
<organism evidence="3 4">
    <name type="scientific">Pseudofulvimonas gallinarii</name>
    <dbReference type="NCBI Taxonomy" id="634155"/>
    <lineage>
        <taxon>Bacteria</taxon>
        <taxon>Pseudomonadati</taxon>
        <taxon>Pseudomonadota</taxon>
        <taxon>Gammaproteobacteria</taxon>
        <taxon>Lysobacterales</taxon>
        <taxon>Rhodanobacteraceae</taxon>
        <taxon>Pseudofulvimonas</taxon>
    </lineage>
</organism>
<evidence type="ECO:0000313" key="4">
    <source>
        <dbReference type="Proteomes" id="UP000294599"/>
    </source>
</evidence>
<dbReference type="GO" id="GO:0016887">
    <property type="term" value="F:ATP hydrolysis activity"/>
    <property type="evidence" value="ECO:0007669"/>
    <property type="project" value="InterPro"/>
</dbReference>
<dbReference type="SUPFAM" id="SSF52540">
    <property type="entry name" value="P-loop containing nucleoside triphosphate hydrolases"/>
    <property type="match status" value="1"/>
</dbReference>
<comment type="caution">
    <text evidence="3">The sequence shown here is derived from an EMBL/GenBank/DDBJ whole genome shotgun (WGS) entry which is preliminary data.</text>
</comment>
<dbReference type="GO" id="GO:0005737">
    <property type="term" value="C:cytoplasm"/>
    <property type="evidence" value="ECO:0007669"/>
    <property type="project" value="TreeGrafter"/>
</dbReference>
<dbReference type="OrthoDB" id="9774491at2"/>
<reference evidence="3 4" key="1">
    <citation type="submission" date="2019-03" db="EMBL/GenBank/DDBJ databases">
        <title>Genomic Encyclopedia of Type Strains, Phase IV (KMG-IV): sequencing the most valuable type-strain genomes for metagenomic binning, comparative biology and taxonomic classification.</title>
        <authorList>
            <person name="Goeker M."/>
        </authorList>
    </citation>
    <scope>NUCLEOTIDE SEQUENCE [LARGE SCALE GENOMIC DNA]</scope>
    <source>
        <strain evidence="3 4">DSM 21944</strain>
    </source>
</reference>
<accession>A0A4R3LHC5</accession>
<dbReference type="GO" id="GO:0032153">
    <property type="term" value="C:cell division site"/>
    <property type="evidence" value="ECO:0007669"/>
    <property type="project" value="TreeGrafter"/>
</dbReference>
<evidence type="ECO:0000313" key="3">
    <source>
        <dbReference type="EMBL" id="TCS98905.1"/>
    </source>
</evidence>
<keyword evidence="3" id="KW-0131">Cell cycle</keyword>
<gene>
    <name evidence="3" type="ORF">EDC25_107102</name>
</gene>
<dbReference type="InterPro" id="IPR005654">
    <property type="entry name" value="ATPase_AFG1-like"/>
</dbReference>
<dbReference type="Pfam" id="PF03969">
    <property type="entry name" value="AFG1_ATPase"/>
    <property type="match status" value="1"/>
</dbReference>
<dbReference type="InterPro" id="IPR027417">
    <property type="entry name" value="P-loop_NTPase"/>
</dbReference>
<dbReference type="AlphaFoldDB" id="A0A4R3LHC5"/>
<evidence type="ECO:0000256" key="1">
    <source>
        <dbReference type="ARBA" id="ARBA00022741"/>
    </source>
</evidence>
<keyword evidence="2" id="KW-0067">ATP-binding</keyword>
<dbReference type="GO" id="GO:0051301">
    <property type="term" value="P:cell division"/>
    <property type="evidence" value="ECO:0007669"/>
    <property type="project" value="UniProtKB-KW"/>
</dbReference>
<protein>
    <submittedName>
        <fullName evidence="3">Cell division protein ZapE</fullName>
    </submittedName>
</protein>
<proteinExistence type="predicted"/>
<keyword evidence="4" id="KW-1185">Reference proteome</keyword>
<name>A0A4R3LHC5_9GAMM</name>
<sequence length="368" mass="40650">MPGRAPSAAYEAGVVAGRWQDDPRQRALLPLFDRIQAAARAPARPAGGLLAKLRRSRTPVQPQGLYLWGGVGRGKTFLLDLLAASLPSGRAQRLHFHRFMAQVHEQLTGLRARGQADPLDDIAAQLARRCRVLCLDEFIVNDIGDAMLLSGLLEGLFSRGVMLATTSNTAPDNLYRNGLQRARFLPAIGLLKRHCQVVELVSDTDYRLRGLTRAPVYLHPVNADTEARQAQRFVDLGREEGRMPATLDIAGRTLVARGLAEDVAWFDFAQLCAGPRAVSDYIELARGYSTVLVSGVPAFGPATLDDQAKRFILLVDEFYDRKVKLLLTAEVPVTSLYPAGRLRAEFERTESRLIEMQSQDYLAQAHQP</sequence>
<keyword evidence="3" id="KW-0132">Cell division</keyword>
<dbReference type="GO" id="GO:0005524">
    <property type="term" value="F:ATP binding"/>
    <property type="evidence" value="ECO:0007669"/>
    <property type="project" value="UniProtKB-KW"/>
</dbReference>
<dbReference type="PANTHER" id="PTHR12169">
    <property type="entry name" value="ATPASE N2B"/>
    <property type="match status" value="1"/>
</dbReference>
<dbReference type="PANTHER" id="PTHR12169:SF6">
    <property type="entry name" value="AFG1-LIKE ATPASE"/>
    <property type="match status" value="1"/>
</dbReference>